<dbReference type="Pfam" id="PF01493">
    <property type="entry name" value="GXGXG"/>
    <property type="match status" value="1"/>
</dbReference>
<proteinExistence type="predicted"/>
<sequence>MRIIEDTFTIDAKGMHYKELNEEIEKKLNEGYKKIKLINVNGQRYIGAGLTFPDRTIEIYGVPGNDLGVFMNGLNIRVYGNAQDGVGNTMNDGEIVIYGSCGDIIGYGMRGGKIFIKGNVGYRVGIHMKEYKDKIPVIVVGGTAGDFLGEYMAGGRIIILGLEEENDENLCGYFCSTGIHGGIIYFRGKIPEYKLGKEGKILEIDEEDKDFLDENIKRFSEYFNIDYDYIMKKPFLKVIPFNKRPYGKLYAY</sequence>
<reference evidence="2" key="1">
    <citation type="journal article" date="2020" name="mSystems">
        <title>Genome- and Community-Level Interaction Insights into Carbon Utilization and Element Cycling Functions of Hydrothermarchaeota in Hydrothermal Sediment.</title>
        <authorList>
            <person name="Zhou Z."/>
            <person name="Liu Y."/>
            <person name="Xu W."/>
            <person name="Pan J."/>
            <person name="Luo Z.H."/>
            <person name="Li M."/>
        </authorList>
    </citation>
    <scope>NUCLEOTIDE SEQUENCE [LARGE SCALE GENOMIC DNA]</scope>
    <source>
        <strain evidence="2">SpSt-751</strain>
    </source>
</reference>
<comment type="caution">
    <text evidence="2">The sequence shown here is derived from an EMBL/GenBank/DDBJ whole genome shotgun (WGS) entry which is preliminary data.</text>
</comment>
<gene>
    <name evidence="2" type="ORF">ENV35_01895</name>
</gene>
<dbReference type="CDD" id="cd00981">
    <property type="entry name" value="arch_gltB"/>
    <property type="match status" value="1"/>
</dbReference>
<dbReference type="PANTHER" id="PTHR39673:SF5">
    <property type="entry name" value="TUNGSTEN-CONTAINING FORMYLMETHANOFURAN DEHYDROGENASE 2 SUBUNIT C"/>
    <property type="match status" value="1"/>
</dbReference>
<dbReference type="InterPro" id="IPR036485">
    <property type="entry name" value="Glu_synth_asu_C_sf"/>
</dbReference>
<dbReference type="SUPFAM" id="SSF69336">
    <property type="entry name" value="Alpha subunit of glutamate synthase, C-terminal domain"/>
    <property type="match status" value="1"/>
</dbReference>
<dbReference type="InterPro" id="IPR035710">
    <property type="entry name" value="Archaeal_gltB"/>
</dbReference>
<dbReference type="PIRSF" id="PIRSF006519">
    <property type="entry name" value="GOGAT_dom3"/>
    <property type="match status" value="1"/>
</dbReference>
<dbReference type="AlphaFoldDB" id="A0A7C3WX21"/>
<name>A0A7C3WX21_9BACT</name>
<evidence type="ECO:0000313" key="2">
    <source>
        <dbReference type="EMBL" id="HGB30614.1"/>
    </source>
</evidence>
<dbReference type="PANTHER" id="PTHR39673">
    <property type="entry name" value="TUNGSTEN FORMYLMETHANOFURAN DEHYDROGENASE, SUBUNIT C (FWDC)"/>
    <property type="match status" value="1"/>
</dbReference>
<accession>A0A7C3WX21</accession>
<dbReference type="GO" id="GO:0016491">
    <property type="term" value="F:oxidoreductase activity"/>
    <property type="evidence" value="ECO:0007669"/>
    <property type="project" value="InterPro"/>
</dbReference>
<feature type="domain" description="Glutamate synthase alpha subunit C-terminal" evidence="1">
    <location>
        <begin position="26"/>
        <end position="190"/>
    </location>
</feature>
<protein>
    <recommendedName>
        <fullName evidence="1">Glutamate synthase alpha subunit C-terminal domain-containing protein</fullName>
    </recommendedName>
</protein>
<dbReference type="InterPro" id="IPR012061">
    <property type="entry name" value="Glu_synth_lsu_3"/>
</dbReference>
<dbReference type="InterPro" id="IPR002489">
    <property type="entry name" value="Glu_synth_asu_C"/>
</dbReference>
<evidence type="ECO:0000259" key="1">
    <source>
        <dbReference type="Pfam" id="PF01493"/>
    </source>
</evidence>
<dbReference type="Gene3D" id="2.160.20.60">
    <property type="entry name" value="Glutamate synthase, alpha subunit, C-terminal domain"/>
    <property type="match status" value="1"/>
</dbReference>
<dbReference type="EMBL" id="DTGA01000043">
    <property type="protein sequence ID" value="HGB30614.1"/>
    <property type="molecule type" value="Genomic_DNA"/>
</dbReference>
<organism evidence="2">
    <name type="scientific">Dictyoglomus turgidum</name>
    <dbReference type="NCBI Taxonomy" id="513050"/>
    <lineage>
        <taxon>Bacteria</taxon>
        <taxon>Pseudomonadati</taxon>
        <taxon>Dictyoglomota</taxon>
        <taxon>Dictyoglomia</taxon>
        <taxon>Dictyoglomales</taxon>
        <taxon>Dictyoglomaceae</taxon>
        <taxon>Dictyoglomus</taxon>
    </lineage>
</organism>